<protein>
    <recommendedName>
        <fullName evidence="11">Bifunctional inhibitor/plant lipid transfer protein/seed storage helical domain-containing protein</fullName>
    </recommendedName>
</protein>
<reference evidence="12" key="1">
    <citation type="journal article" date="2023" name="Plant Biotechnol. J.">
        <title>Chromosome-level wild Hevea brasiliensis genome provides new tools for genomic-assisted breeding and valuable loci to elevate rubber yield.</title>
        <authorList>
            <person name="Cheng H."/>
            <person name="Song X."/>
            <person name="Hu Y."/>
            <person name="Wu T."/>
            <person name="Yang Q."/>
            <person name="An Z."/>
            <person name="Feng S."/>
            <person name="Deng Z."/>
            <person name="Wu W."/>
            <person name="Zeng X."/>
            <person name="Tu M."/>
            <person name="Wang X."/>
            <person name="Huang H."/>
        </authorList>
    </citation>
    <scope>NUCLEOTIDE SEQUENCE</scope>
    <source>
        <strain evidence="12">MT/VB/25A 57/8</strain>
    </source>
</reference>
<keyword evidence="5 10" id="KW-0732">Signal</keyword>
<dbReference type="InterPro" id="IPR036312">
    <property type="entry name" value="Bifun_inhib/LTP/seed_sf"/>
</dbReference>
<dbReference type="CDD" id="cd00010">
    <property type="entry name" value="AAI_LTSS"/>
    <property type="match status" value="1"/>
</dbReference>
<keyword evidence="4" id="KW-0336">GPI-anchor</keyword>
<dbReference type="SMART" id="SM00499">
    <property type="entry name" value="AAI"/>
    <property type="match status" value="1"/>
</dbReference>
<evidence type="ECO:0000259" key="11">
    <source>
        <dbReference type="SMART" id="SM00499"/>
    </source>
</evidence>
<accession>A0ABQ9LXD8</accession>
<dbReference type="Proteomes" id="UP001174677">
    <property type="component" value="Chromosome 9"/>
</dbReference>
<organism evidence="12 13">
    <name type="scientific">Hevea brasiliensis</name>
    <name type="common">Para rubber tree</name>
    <name type="synonym">Siphonia brasiliensis</name>
    <dbReference type="NCBI Taxonomy" id="3981"/>
    <lineage>
        <taxon>Eukaryota</taxon>
        <taxon>Viridiplantae</taxon>
        <taxon>Streptophyta</taxon>
        <taxon>Embryophyta</taxon>
        <taxon>Tracheophyta</taxon>
        <taxon>Spermatophyta</taxon>
        <taxon>Magnoliopsida</taxon>
        <taxon>eudicotyledons</taxon>
        <taxon>Gunneridae</taxon>
        <taxon>Pentapetalae</taxon>
        <taxon>rosids</taxon>
        <taxon>fabids</taxon>
        <taxon>Malpighiales</taxon>
        <taxon>Euphorbiaceae</taxon>
        <taxon>Crotonoideae</taxon>
        <taxon>Micrandreae</taxon>
        <taxon>Hevea</taxon>
    </lineage>
</organism>
<dbReference type="InterPro" id="IPR043325">
    <property type="entry name" value="LTSS"/>
</dbReference>
<gene>
    <name evidence="12" type="ORF">P3X46_015281</name>
</gene>
<keyword evidence="7" id="KW-0325">Glycoprotein</keyword>
<feature type="signal peptide" evidence="10">
    <location>
        <begin position="1"/>
        <end position="23"/>
    </location>
</feature>
<dbReference type="Gene3D" id="1.10.110.10">
    <property type="entry name" value="Plant lipid-transfer and hydrophobic proteins"/>
    <property type="match status" value="1"/>
</dbReference>
<dbReference type="EMBL" id="JARPOI010000009">
    <property type="protein sequence ID" value="KAJ9171988.1"/>
    <property type="molecule type" value="Genomic_DNA"/>
</dbReference>
<evidence type="ECO:0000313" key="13">
    <source>
        <dbReference type="Proteomes" id="UP001174677"/>
    </source>
</evidence>
<evidence type="ECO:0000256" key="2">
    <source>
        <dbReference type="ARBA" id="ARBA00009748"/>
    </source>
</evidence>
<feature type="domain" description="Bifunctional inhibitor/plant lipid transfer protein/seed storage helical" evidence="11">
    <location>
        <begin position="29"/>
        <end position="108"/>
    </location>
</feature>
<dbReference type="Pfam" id="PF14368">
    <property type="entry name" value="LTP_2"/>
    <property type="match status" value="1"/>
</dbReference>
<comment type="caution">
    <text evidence="12">The sequence shown here is derived from an EMBL/GenBank/DDBJ whole genome shotgun (WGS) entry which is preliminary data.</text>
</comment>
<evidence type="ECO:0000256" key="10">
    <source>
        <dbReference type="SAM" id="SignalP"/>
    </source>
</evidence>
<name>A0ABQ9LXD8_HEVBR</name>
<evidence type="ECO:0000256" key="5">
    <source>
        <dbReference type="ARBA" id="ARBA00022729"/>
    </source>
</evidence>
<evidence type="ECO:0000313" key="12">
    <source>
        <dbReference type="EMBL" id="KAJ9171988.1"/>
    </source>
</evidence>
<dbReference type="InterPro" id="IPR016140">
    <property type="entry name" value="Bifunc_inhib/LTP/seed_store"/>
</dbReference>
<feature type="region of interest" description="Disordered" evidence="9">
    <location>
        <begin position="155"/>
        <end position="179"/>
    </location>
</feature>
<proteinExistence type="inferred from homology"/>
<keyword evidence="6" id="KW-1015">Disulfide bond</keyword>
<evidence type="ECO:0000256" key="3">
    <source>
        <dbReference type="ARBA" id="ARBA00022475"/>
    </source>
</evidence>
<evidence type="ECO:0000256" key="8">
    <source>
        <dbReference type="ARBA" id="ARBA00023288"/>
    </source>
</evidence>
<dbReference type="SUPFAM" id="SSF47699">
    <property type="entry name" value="Bifunctional inhibitor/lipid-transfer protein/seed storage 2S albumin"/>
    <property type="match status" value="1"/>
</dbReference>
<comment type="similarity">
    <text evidence="2">Belongs to the plant LTP family.</text>
</comment>
<keyword evidence="13" id="KW-1185">Reference proteome</keyword>
<evidence type="ECO:0000256" key="9">
    <source>
        <dbReference type="SAM" id="MobiDB-lite"/>
    </source>
</evidence>
<keyword evidence="4" id="KW-0472">Membrane</keyword>
<evidence type="ECO:0000256" key="6">
    <source>
        <dbReference type="ARBA" id="ARBA00023157"/>
    </source>
</evidence>
<keyword evidence="3" id="KW-1003">Cell membrane</keyword>
<evidence type="ECO:0000256" key="7">
    <source>
        <dbReference type="ARBA" id="ARBA00023180"/>
    </source>
</evidence>
<dbReference type="PANTHER" id="PTHR33044">
    <property type="entry name" value="BIFUNCTIONAL INHIBITOR/LIPID-TRANSFER PROTEIN/SEED STORAGE 2S ALBUMIN SUPERFAMILY PROTEIN-RELATED"/>
    <property type="match status" value="1"/>
</dbReference>
<sequence>MEGLKVPHLIAIISVLLLISVNGQISTPCTSSMITSFTPCINFITGSSSNGKSPTASCCNSVASLMSTGTDCACLILTASVPVQLPINRTLAISLPQACKMSSVPLQCKASGTPLPAPGPILLGPTLPPPAAAAAPLSPRGLYLAASKAAALAPPPESETNLPITPASPPVQIEGPPTTTGIRPVLSSSASMPSHISPPISLLLFIAIIVLKCN</sequence>
<keyword evidence="8" id="KW-0449">Lipoprotein</keyword>
<evidence type="ECO:0000256" key="1">
    <source>
        <dbReference type="ARBA" id="ARBA00004609"/>
    </source>
</evidence>
<evidence type="ECO:0000256" key="4">
    <source>
        <dbReference type="ARBA" id="ARBA00022622"/>
    </source>
</evidence>
<comment type="subcellular location">
    <subcellularLocation>
        <location evidence="1">Cell membrane</location>
        <topology evidence="1">Lipid-anchor</topology>
        <topology evidence="1">GPI-anchor</topology>
    </subcellularLocation>
</comment>
<feature type="chain" id="PRO_5047285851" description="Bifunctional inhibitor/plant lipid transfer protein/seed storage helical domain-containing protein" evidence="10">
    <location>
        <begin position="24"/>
        <end position="214"/>
    </location>
</feature>